<comment type="function">
    <text evidence="1">Tubulin-folding protein; involved in the early step of the tubulin folding pathway.</text>
</comment>
<dbReference type="InterPro" id="IPR036126">
    <property type="entry name" value="TBCA_sf"/>
</dbReference>
<dbReference type="PANTHER" id="PTHR21500:SF0">
    <property type="entry name" value="TUBULIN-SPECIFIC CHAPERONE A"/>
    <property type="match status" value="1"/>
</dbReference>
<keyword evidence="6" id="KW-0206">Cytoskeleton</keyword>
<comment type="similarity">
    <text evidence="2 6">Belongs to the TBCA family.</text>
</comment>
<evidence type="ECO:0000313" key="8">
    <source>
        <dbReference type="Proteomes" id="UP000466442"/>
    </source>
</evidence>
<dbReference type="EMBL" id="WIXP02000007">
    <property type="protein sequence ID" value="KAF6207782.1"/>
    <property type="molecule type" value="Genomic_DNA"/>
</dbReference>
<dbReference type="Proteomes" id="UP000466442">
    <property type="component" value="Unassembled WGS sequence"/>
</dbReference>
<keyword evidence="6" id="KW-0963">Cytoplasm</keyword>
<comment type="subunit">
    <text evidence="5 6">Supercomplex made of cofactors A to E. Cofactors A and D function by capturing and stabilizing tubulin in a quasi-native conformation. Cofactor E binds to the cofactor D-tubulin complex; interaction with cofactor C then causes the release of tubulin polypeptides that are committed to the native state.</text>
</comment>
<keyword evidence="6" id="KW-0493">Microtubule</keyword>
<protein>
    <recommendedName>
        <fullName evidence="3 6">Tubulin-specific chaperone A</fullName>
    </recommendedName>
</protein>
<comment type="caution">
    <text evidence="7">The sequence shown here is derived from an EMBL/GenBank/DDBJ whole genome shotgun (WGS) entry which is preliminary data.</text>
</comment>
<gene>
    <name evidence="7" type="ORF">GE061_016230</name>
</gene>
<dbReference type="GO" id="GO:0007023">
    <property type="term" value="P:post-chaperonin tubulin folding pathway"/>
    <property type="evidence" value="ECO:0007669"/>
    <property type="project" value="UniProtKB-UniRule"/>
</dbReference>
<comment type="subcellular location">
    <subcellularLocation>
        <location evidence="6">Cytoplasm</location>
        <location evidence="6">Cytoskeleton</location>
    </subcellularLocation>
</comment>
<dbReference type="PANTHER" id="PTHR21500">
    <property type="entry name" value="TUBULIN-SPECIFIC CHAPERONE A"/>
    <property type="match status" value="1"/>
</dbReference>
<dbReference type="GO" id="GO:0048487">
    <property type="term" value="F:beta-tubulin binding"/>
    <property type="evidence" value="ECO:0007669"/>
    <property type="project" value="InterPro"/>
</dbReference>
<reference evidence="7" key="1">
    <citation type="journal article" date="2021" name="Mol. Ecol. Resour.">
        <title>Apolygus lucorum genome provides insights into omnivorousness and mesophyll feeding.</title>
        <authorList>
            <person name="Liu Y."/>
            <person name="Liu H."/>
            <person name="Wang H."/>
            <person name="Huang T."/>
            <person name="Liu B."/>
            <person name="Yang B."/>
            <person name="Yin L."/>
            <person name="Li B."/>
            <person name="Zhang Y."/>
            <person name="Zhang S."/>
            <person name="Jiang F."/>
            <person name="Zhang X."/>
            <person name="Ren Y."/>
            <person name="Wang B."/>
            <person name="Wang S."/>
            <person name="Lu Y."/>
            <person name="Wu K."/>
            <person name="Fan W."/>
            <person name="Wang G."/>
        </authorList>
    </citation>
    <scope>NUCLEOTIDE SEQUENCE</scope>
    <source>
        <strain evidence="7">12Hb</strain>
    </source>
</reference>
<evidence type="ECO:0000256" key="6">
    <source>
        <dbReference type="RuleBase" id="RU364030"/>
    </source>
</evidence>
<dbReference type="Pfam" id="PF02970">
    <property type="entry name" value="TBCA"/>
    <property type="match status" value="1"/>
</dbReference>
<dbReference type="SUPFAM" id="SSF46988">
    <property type="entry name" value="Tubulin chaperone cofactor A"/>
    <property type="match status" value="1"/>
</dbReference>
<evidence type="ECO:0000313" key="7">
    <source>
        <dbReference type="EMBL" id="KAF6207782.1"/>
    </source>
</evidence>
<dbReference type="InterPro" id="IPR004226">
    <property type="entry name" value="TBCA"/>
</dbReference>
<dbReference type="AlphaFoldDB" id="A0A8S9XFK5"/>
<keyword evidence="4 6" id="KW-0143">Chaperone</keyword>
<accession>A0A8S9XFK5</accession>
<dbReference type="Gene3D" id="1.20.58.90">
    <property type="match status" value="1"/>
</dbReference>
<evidence type="ECO:0000256" key="1">
    <source>
        <dbReference type="ARBA" id="ARBA00003046"/>
    </source>
</evidence>
<keyword evidence="8" id="KW-1185">Reference proteome</keyword>
<evidence type="ECO:0000256" key="4">
    <source>
        <dbReference type="ARBA" id="ARBA00023186"/>
    </source>
</evidence>
<evidence type="ECO:0000256" key="5">
    <source>
        <dbReference type="ARBA" id="ARBA00026055"/>
    </source>
</evidence>
<sequence length="141" mass="16223">MTPSTVKTVGLKSNTQLPASITYSIHIMADPRIKTIKIQTGVIRRLTKDKISYEKESEIQTGKVQKYKEEGQEEHYVKKQEEVLQESKSMVFDCQRRLLKAFNDFKAILDSESDLSENEDYINALQVMEDAKPHLPDFGKN</sequence>
<dbReference type="GO" id="GO:0007021">
    <property type="term" value="P:tubulin complex assembly"/>
    <property type="evidence" value="ECO:0007669"/>
    <property type="project" value="UniProtKB-UniRule"/>
</dbReference>
<name>A0A8S9XFK5_APOLU</name>
<organism evidence="7 8">
    <name type="scientific">Apolygus lucorum</name>
    <name type="common">Small green plant bug</name>
    <name type="synonym">Lygocoris lucorum</name>
    <dbReference type="NCBI Taxonomy" id="248454"/>
    <lineage>
        <taxon>Eukaryota</taxon>
        <taxon>Metazoa</taxon>
        <taxon>Ecdysozoa</taxon>
        <taxon>Arthropoda</taxon>
        <taxon>Hexapoda</taxon>
        <taxon>Insecta</taxon>
        <taxon>Pterygota</taxon>
        <taxon>Neoptera</taxon>
        <taxon>Paraneoptera</taxon>
        <taxon>Hemiptera</taxon>
        <taxon>Heteroptera</taxon>
        <taxon>Panheteroptera</taxon>
        <taxon>Cimicomorpha</taxon>
        <taxon>Miridae</taxon>
        <taxon>Mirini</taxon>
        <taxon>Apolygus</taxon>
    </lineage>
</organism>
<evidence type="ECO:0000256" key="2">
    <source>
        <dbReference type="ARBA" id="ARBA00006806"/>
    </source>
</evidence>
<proteinExistence type="inferred from homology"/>
<evidence type="ECO:0000256" key="3">
    <source>
        <dbReference type="ARBA" id="ARBA00015002"/>
    </source>
</evidence>
<dbReference type="GO" id="GO:0005829">
    <property type="term" value="C:cytosol"/>
    <property type="evidence" value="ECO:0007669"/>
    <property type="project" value="TreeGrafter"/>
</dbReference>
<dbReference type="GO" id="GO:0005874">
    <property type="term" value="C:microtubule"/>
    <property type="evidence" value="ECO:0007669"/>
    <property type="project" value="UniProtKB-KW"/>
</dbReference>
<dbReference type="OrthoDB" id="296187at2759"/>